<protein>
    <submittedName>
        <fullName evidence="1">Glucan endo-1,3-beta-glucosidase</fullName>
    </submittedName>
</protein>
<gene>
    <name evidence="1" type="ORF">OWV82_020001</name>
</gene>
<keyword evidence="2" id="KW-1185">Reference proteome</keyword>
<name>A0ACC1X4I5_MELAZ</name>
<dbReference type="EMBL" id="CM051404">
    <property type="protein sequence ID" value="KAJ4706340.1"/>
    <property type="molecule type" value="Genomic_DNA"/>
</dbReference>
<comment type="caution">
    <text evidence="1">The sequence shown here is derived from an EMBL/GenBank/DDBJ whole genome shotgun (WGS) entry which is preliminary data.</text>
</comment>
<organism evidence="1 2">
    <name type="scientific">Melia azedarach</name>
    <name type="common">Chinaberry tree</name>
    <dbReference type="NCBI Taxonomy" id="155640"/>
    <lineage>
        <taxon>Eukaryota</taxon>
        <taxon>Viridiplantae</taxon>
        <taxon>Streptophyta</taxon>
        <taxon>Embryophyta</taxon>
        <taxon>Tracheophyta</taxon>
        <taxon>Spermatophyta</taxon>
        <taxon>Magnoliopsida</taxon>
        <taxon>eudicotyledons</taxon>
        <taxon>Gunneridae</taxon>
        <taxon>Pentapetalae</taxon>
        <taxon>rosids</taxon>
        <taxon>malvids</taxon>
        <taxon>Sapindales</taxon>
        <taxon>Meliaceae</taxon>
        <taxon>Melia</taxon>
    </lineage>
</organism>
<accession>A0ACC1X4I5</accession>
<sequence>MAKLFSSISISPFMASALLLLGLLMATLDTTGAQIGVCYGMLGGDLPSKPDVIALYKRNNIRRMRLYDPNREALEALRGSNIEVMLGLPNDKLRSIASNQAEADRWVQENVKNFGDVKFRYIAVGNEAKPGNDFAQYLVPAMERIRNAIVGAGLGGQIKVSTAIETGALAESSPPSRGSFKQDYRPILDPVINFLNRNRAPLLVNLYPYFAIEGNRQISLDYALFRAAPGTVADPPLSYQNLFDAMLDAVYAALEKSNGGSLEIVISESGWPSAGGDGALTNVANARTYNNNLIQHVKKGTPKKPNRPIETYIFAMFDEGNKDGLETERHFGLFSPNKNPKYPVNFN</sequence>
<proteinExistence type="predicted"/>
<evidence type="ECO:0000313" key="2">
    <source>
        <dbReference type="Proteomes" id="UP001164539"/>
    </source>
</evidence>
<evidence type="ECO:0000313" key="1">
    <source>
        <dbReference type="EMBL" id="KAJ4706340.1"/>
    </source>
</evidence>
<dbReference type="Proteomes" id="UP001164539">
    <property type="component" value="Chromosome 11"/>
</dbReference>
<reference evidence="1 2" key="1">
    <citation type="journal article" date="2023" name="Science">
        <title>Complex scaffold remodeling in plant triterpene biosynthesis.</title>
        <authorList>
            <person name="De La Pena R."/>
            <person name="Hodgson H."/>
            <person name="Liu J.C."/>
            <person name="Stephenson M.J."/>
            <person name="Martin A.C."/>
            <person name="Owen C."/>
            <person name="Harkess A."/>
            <person name="Leebens-Mack J."/>
            <person name="Jimenez L.E."/>
            <person name="Osbourn A."/>
            <person name="Sattely E.S."/>
        </authorList>
    </citation>
    <scope>NUCLEOTIDE SEQUENCE [LARGE SCALE GENOMIC DNA]</scope>
    <source>
        <strain evidence="2">cv. JPN11</strain>
        <tissue evidence="1">Leaf</tissue>
    </source>
</reference>